<dbReference type="SUPFAM" id="SSF141868">
    <property type="entry name" value="EAL domain-like"/>
    <property type="match status" value="1"/>
</dbReference>
<evidence type="ECO:0000313" key="5">
    <source>
        <dbReference type="Proteomes" id="UP001210865"/>
    </source>
</evidence>
<dbReference type="RefSeq" id="WP_270076535.1">
    <property type="nucleotide sequence ID" value="NZ_CP115174.1"/>
</dbReference>
<dbReference type="InterPro" id="IPR035965">
    <property type="entry name" value="PAS-like_dom_sf"/>
</dbReference>
<dbReference type="SMART" id="SM00052">
    <property type="entry name" value="EAL"/>
    <property type="match status" value="1"/>
</dbReference>
<protein>
    <submittedName>
        <fullName evidence="4">Phosphodiesterase</fullName>
    </submittedName>
</protein>
<dbReference type="Gene3D" id="3.30.70.270">
    <property type="match status" value="1"/>
</dbReference>
<dbReference type="PROSITE" id="PS50883">
    <property type="entry name" value="EAL"/>
    <property type="match status" value="1"/>
</dbReference>
<dbReference type="Pfam" id="PF00990">
    <property type="entry name" value="GGDEF"/>
    <property type="match status" value="1"/>
</dbReference>
<keyword evidence="1" id="KW-0812">Transmembrane</keyword>
<dbReference type="InterPro" id="IPR035919">
    <property type="entry name" value="EAL_sf"/>
</dbReference>
<dbReference type="CDD" id="cd01948">
    <property type="entry name" value="EAL"/>
    <property type="match status" value="1"/>
</dbReference>
<evidence type="ECO:0000259" key="2">
    <source>
        <dbReference type="PROSITE" id="PS50883"/>
    </source>
</evidence>
<feature type="domain" description="GGDEF" evidence="3">
    <location>
        <begin position="192"/>
        <end position="325"/>
    </location>
</feature>
<gene>
    <name evidence="4" type="ORF">PBT88_17225</name>
</gene>
<dbReference type="InterPro" id="IPR043128">
    <property type="entry name" value="Rev_trsase/Diguanyl_cyclase"/>
</dbReference>
<dbReference type="PANTHER" id="PTHR44757:SF2">
    <property type="entry name" value="BIOFILM ARCHITECTURE MAINTENANCE PROTEIN MBAA"/>
    <property type="match status" value="1"/>
</dbReference>
<evidence type="ECO:0000313" key="4">
    <source>
        <dbReference type="EMBL" id="WBO21887.1"/>
    </source>
</evidence>
<dbReference type="InterPro" id="IPR029787">
    <property type="entry name" value="Nucleotide_cyclase"/>
</dbReference>
<dbReference type="NCBIfam" id="TIGR00254">
    <property type="entry name" value="GGDEF"/>
    <property type="match status" value="1"/>
</dbReference>
<keyword evidence="1" id="KW-1133">Transmembrane helix</keyword>
<dbReference type="SMART" id="SM00267">
    <property type="entry name" value="GGDEF"/>
    <property type="match status" value="1"/>
</dbReference>
<dbReference type="Proteomes" id="UP001210865">
    <property type="component" value="Chromosome"/>
</dbReference>
<dbReference type="Gene3D" id="3.20.20.450">
    <property type="entry name" value="EAL domain"/>
    <property type="match status" value="1"/>
</dbReference>
<dbReference type="EMBL" id="CP115174">
    <property type="protein sequence ID" value="WBO21887.1"/>
    <property type="molecule type" value="Genomic_DNA"/>
</dbReference>
<feature type="domain" description="EAL" evidence="2">
    <location>
        <begin position="335"/>
        <end position="584"/>
    </location>
</feature>
<reference evidence="4 5" key="1">
    <citation type="submission" date="2022-12" db="EMBL/GenBank/DDBJ databases">
        <title>Sphingomonas abieness sp. nov., an endophytic bacterium isolated from Abies koreana.</title>
        <authorList>
            <person name="Jiang L."/>
            <person name="Lee J."/>
        </authorList>
    </citation>
    <scope>NUCLEOTIDE SEQUENCE [LARGE SCALE GENOMIC DNA]</scope>
    <source>
        <strain evidence="5">PAMB 00755</strain>
    </source>
</reference>
<dbReference type="InterPro" id="IPR001633">
    <property type="entry name" value="EAL_dom"/>
</dbReference>
<dbReference type="CDD" id="cd01949">
    <property type="entry name" value="GGDEF"/>
    <property type="match status" value="1"/>
</dbReference>
<feature type="transmembrane region" description="Helical" evidence="1">
    <location>
        <begin position="6"/>
        <end position="31"/>
    </location>
</feature>
<keyword evidence="5" id="KW-1185">Reference proteome</keyword>
<dbReference type="SUPFAM" id="SSF55785">
    <property type="entry name" value="PYP-like sensor domain (PAS domain)"/>
    <property type="match status" value="1"/>
</dbReference>
<evidence type="ECO:0000256" key="1">
    <source>
        <dbReference type="SAM" id="Phobius"/>
    </source>
</evidence>
<dbReference type="InterPro" id="IPR000160">
    <property type="entry name" value="GGDEF_dom"/>
</dbReference>
<organism evidence="4 5">
    <name type="scientific">Sphingomonas abietis</name>
    <dbReference type="NCBI Taxonomy" id="3012344"/>
    <lineage>
        <taxon>Bacteria</taxon>
        <taxon>Pseudomonadati</taxon>
        <taxon>Pseudomonadota</taxon>
        <taxon>Alphaproteobacteria</taxon>
        <taxon>Sphingomonadales</taxon>
        <taxon>Sphingomonadaceae</taxon>
        <taxon>Sphingomonas</taxon>
    </lineage>
</organism>
<dbReference type="InterPro" id="IPR052155">
    <property type="entry name" value="Biofilm_reg_signaling"/>
</dbReference>
<accession>A0ABY7NKW7</accession>
<name>A0ABY7NKW7_9SPHN</name>
<dbReference type="Pfam" id="PF00563">
    <property type="entry name" value="EAL"/>
    <property type="match status" value="1"/>
</dbReference>
<sequence length="584" mass="62927">MTHDLVTFTALPFAIAATGILAAAAILILIFNSRILAGLKRDARQVLSGLSDGIVILSEKPDRAYCNPAAAAMLGLSPDPDLPIGYHRILGSRLLRDVCAGATAARRGEILPPIELVDASGRFRSWRQSLIHAHVAGTAVVGVVLQDRTEVHTLSHLLEESRRRDPLTGLATPELLHDRTGQALETAARTMMAVAMIVIEVDQFEKIFEERGWAAASELLIEAAMHVSASVRAMDLIARVGQSRFAVVVTLGDSASLPGAAERFLNAMRFAFQSAAAAPMAITGSVGLARAGLDGSTSLRLLERAGQACSRARSEGGDRCRFYDPQSDLDTTPSDQGLIAEIRGGLEQGRFVMRYQPIVTLRTRQIVGFEALMRWNHPLRGELSPHEFIPTAEKSGLIHALGDFALIQSCLDAATWSPTMQVSVNMSVVELLESDAPRRIMAALAGAELAPHRVRIEITETARIPDLGRLRTAIDEIRTLGVTVALDDFGTGHSSLTHLQSLSFDCLKIDHRFVQDLATPRTASMIAMLVSYARQIGVMVVAEGVETEAQATQLAAMGCTHAQGWLFGHPMLAEDLPGREAVKG</sequence>
<dbReference type="PROSITE" id="PS50887">
    <property type="entry name" value="GGDEF"/>
    <property type="match status" value="1"/>
</dbReference>
<dbReference type="SUPFAM" id="SSF55073">
    <property type="entry name" value="Nucleotide cyclase"/>
    <property type="match status" value="1"/>
</dbReference>
<evidence type="ECO:0000259" key="3">
    <source>
        <dbReference type="PROSITE" id="PS50887"/>
    </source>
</evidence>
<keyword evidence="1" id="KW-0472">Membrane</keyword>
<proteinExistence type="predicted"/>
<dbReference type="PANTHER" id="PTHR44757">
    <property type="entry name" value="DIGUANYLATE CYCLASE DGCP"/>
    <property type="match status" value="1"/>
</dbReference>